<proteinExistence type="predicted"/>
<dbReference type="PANTHER" id="PTHR45786:SF74">
    <property type="entry name" value="ATP-DEPENDENT DNA HELICASE"/>
    <property type="match status" value="1"/>
</dbReference>
<dbReference type="Proteomes" id="UP000597762">
    <property type="component" value="Unassembled WGS sequence"/>
</dbReference>
<dbReference type="OrthoDB" id="1728974at2759"/>
<dbReference type="AlphaFoldDB" id="A0A812ALC2"/>
<comment type="caution">
    <text evidence="2">The sequence shown here is derived from an EMBL/GenBank/DDBJ whole genome shotgun (WGS) entry which is preliminary data.</text>
</comment>
<feature type="compositionally biased region" description="Basic and acidic residues" evidence="1">
    <location>
        <begin position="58"/>
        <end position="68"/>
    </location>
</feature>
<reference evidence="2" key="1">
    <citation type="submission" date="2021-01" db="EMBL/GenBank/DDBJ databases">
        <authorList>
            <person name="Li R."/>
            <person name="Bekaert M."/>
        </authorList>
    </citation>
    <scope>NUCLEOTIDE SEQUENCE</scope>
    <source>
        <strain evidence="2">Farmed</strain>
    </source>
</reference>
<evidence type="ECO:0000313" key="3">
    <source>
        <dbReference type="Proteomes" id="UP000597762"/>
    </source>
</evidence>
<gene>
    <name evidence="2" type="ORF">SPHA_639</name>
</gene>
<dbReference type="EMBL" id="CAHIKZ030000014">
    <property type="protein sequence ID" value="CAE1140616.1"/>
    <property type="molecule type" value="Genomic_DNA"/>
</dbReference>
<feature type="region of interest" description="Disordered" evidence="1">
    <location>
        <begin position="26"/>
        <end position="137"/>
    </location>
</feature>
<dbReference type="PANTHER" id="PTHR45786">
    <property type="entry name" value="DNA BINDING PROTEIN-LIKE"/>
    <property type="match status" value="1"/>
</dbReference>
<accession>A0A812ALC2</accession>
<feature type="compositionally biased region" description="Basic and acidic residues" evidence="1">
    <location>
        <begin position="81"/>
        <end position="96"/>
    </location>
</feature>
<organism evidence="2 3">
    <name type="scientific">Acanthosepion pharaonis</name>
    <name type="common">Pharaoh cuttlefish</name>
    <name type="synonym">Sepia pharaonis</name>
    <dbReference type="NCBI Taxonomy" id="158019"/>
    <lineage>
        <taxon>Eukaryota</taxon>
        <taxon>Metazoa</taxon>
        <taxon>Spiralia</taxon>
        <taxon>Lophotrochozoa</taxon>
        <taxon>Mollusca</taxon>
        <taxon>Cephalopoda</taxon>
        <taxon>Coleoidea</taxon>
        <taxon>Decapodiformes</taxon>
        <taxon>Sepiida</taxon>
        <taxon>Sepiina</taxon>
        <taxon>Sepiidae</taxon>
        <taxon>Acanthosepion</taxon>
    </lineage>
</organism>
<feature type="compositionally biased region" description="Basic and acidic residues" evidence="1">
    <location>
        <begin position="26"/>
        <end position="45"/>
    </location>
</feature>
<evidence type="ECO:0000313" key="2">
    <source>
        <dbReference type="EMBL" id="CAE1140616.1"/>
    </source>
</evidence>
<keyword evidence="3" id="KW-1185">Reference proteome</keyword>
<name>A0A812ALC2_ACAPH</name>
<evidence type="ECO:0000256" key="1">
    <source>
        <dbReference type="SAM" id="MobiDB-lite"/>
    </source>
</evidence>
<sequence>MTDPAALLSVPKYHGELTLAGVLKEPLRQRESGRRKPRARIEKATRNAADAAATSIRRSQETTAEKTARNAAKAAAMSIRRSQESMAEKIAHHADDAAAASAARASESSAQKRTRRQSDAISTSGARAGEHGRRYNAPASNEVSVIVSGDQHNRRDIVIESCGSGLRRISETHRSYDALQYPLLFPYGEDGFPIHERSPAIVQLVVHLENDELRYFSADAAMDVASRTKDTTLTAFFKLCRQDEFARTLLYPDVPSYYVWTKKNTWARRKRGANVEGYPGVKKDATLGRVFTVPPSRQECFYLRLILHEVSDPTSYNNIRTVNGVLCDTFREACMQYSQAIMSSGGTQAM</sequence>
<feature type="compositionally biased region" description="Low complexity" evidence="1">
    <location>
        <begin position="97"/>
        <end position="109"/>
    </location>
</feature>
<protein>
    <submittedName>
        <fullName evidence="2">Uncharacterized protein</fullName>
    </submittedName>
</protein>